<dbReference type="AlphaFoldDB" id="A0A6J8F0Z5"/>
<evidence type="ECO:0000256" key="4">
    <source>
        <dbReference type="ARBA" id="ARBA00008312"/>
    </source>
</evidence>
<evidence type="ECO:0000256" key="5">
    <source>
        <dbReference type="ARBA" id="ARBA00013219"/>
    </source>
</evidence>
<evidence type="ECO:0000256" key="11">
    <source>
        <dbReference type="ARBA" id="ARBA00022946"/>
    </source>
</evidence>
<evidence type="ECO:0000256" key="15">
    <source>
        <dbReference type="ARBA" id="ARBA00030202"/>
    </source>
</evidence>
<dbReference type="GO" id="GO:0016491">
    <property type="term" value="F:oxidoreductase activity"/>
    <property type="evidence" value="ECO:0007669"/>
    <property type="project" value="UniProtKB-KW"/>
</dbReference>
<proteinExistence type="inferred from homology"/>
<evidence type="ECO:0000256" key="16">
    <source>
        <dbReference type="ARBA" id="ARBA00048933"/>
    </source>
</evidence>
<sequence>MLFILPRLCRQHLRTYVQSNIRQLTTGQPNVCIVGAGPAGFYTAQQILKGNPNAVVDIYEKLPVPFGLVRYGVAPDHPEVKNVINTFTQTASKDRCTFIGNVTIGKDISIADLQKAYSAVVLSYGADNDRLLGVPGENLKNVISARSFVGWYNGLPQDIDLQVNLDTDRAVIIGHGNVALDVARILLMPIDLLKKTDISQHSLDALSKSRIKEVTVIGRRGPLQVAFTIKELREMIRLPDCKPVLSEEDFIGVDKLIQDLPRPRRRLTELMYKTCMEPTEKDLKLWETAKKSWSLSFCMSPLEIFGDKYVTGLKLGINKLQGEDLVKQSAILTDQTVDMSCGLVLRSIGYKSLVIDPDIPFDTKSGTIPNKDSRVEGKTGMYCTGWVSTGPVGVILTTMNQAFETGKTVVKDINDGILDLTKHGRGDIFNILNSKGVQTVSFKDWGNIDQFEVKQGEDVGKPREKMVDISQMVAIKRLKHALPRTPKRRSATLAAYLQHTKSPAVEILRQAEVVSPPEDQMDMAIEKVALEDIKTAIGSCKTKRSKDSVTSMNVLVASISGEKVAETRCLKSLAKKLGLPILNENDAYDENNVHVYDYISDIVDVTLCNKEDNVHKISRLKKDCGECGIKKLELLPEETDDLDTAQIVRWERFEKEDIKVKGNKTIKKLVLVKKENQSCRTIFTFFRTFKIISATPA</sequence>
<dbReference type="GO" id="GO:0005739">
    <property type="term" value="C:mitochondrion"/>
    <property type="evidence" value="ECO:0007669"/>
    <property type="project" value="UniProtKB-SubCell"/>
</dbReference>
<evidence type="ECO:0000256" key="2">
    <source>
        <dbReference type="ARBA" id="ARBA00004173"/>
    </source>
</evidence>
<name>A0A6J8F0Z5_MYTCO</name>
<comment type="pathway">
    <text evidence="3">Steroid metabolism; cholesterol metabolism.</text>
</comment>
<feature type="domain" description="FAD/NAD(P)-binding" evidence="17">
    <location>
        <begin position="30"/>
        <end position="222"/>
    </location>
</feature>
<evidence type="ECO:0000313" key="19">
    <source>
        <dbReference type="Proteomes" id="UP000507470"/>
    </source>
</evidence>
<dbReference type="PANTHER" id="PTHR48467">
    <property type="entry name" value="GLUTAMATE SYNTHASE 1 [NADH], CHLOROPLASTIC-LIKE"/>
    <property type="match status" value="1"/>
</dbReference>
<dbReference type="SUPFAM" id="SSF51971">
    <property type="entry name" value="Nucleotide-binding domain"/>
    <property type="match status" value="1"/>
</dbReference>
<keyword evidence="7" id="KW-0813">Transport</keyword>
<gene>
    <name evidence="18" type="ORF">MCOR_57238</name>
</gene>
<dbReference type="EMBL" id="CACVKT020010232">
    <property type="protein sequence ID" value="CAC5425415.1"/>
    <property type="molecule type" value="Genomic_DNA"/>
</dbReference>
<keyword evidence="11" id="KW-0809">Transit peptide</keyword>
<evidence type="ECO:0000256" key="6">
    <source>
        <dbReference type="ARBA" id="ARBA00016287"/>
    </source>
</evidence>
<keyword evidence="19" id="KW-1185">Reference proteome</keyword>
<reference evidence="18 19" key="1">
    <citation type="submission" date="2020-06" db="EMBL/GenBank/DDBJ databases">
        <authorList>
            <person name="Li R."/>
            <person name="Bekaert M."/>
        </authorList>
    </citation>
    <scope>NUCLEOTIDE SEQUENCE [LARGE SCALE GENOMIC DNA]</scope>
    <source>
        <strain evidence="19">wild</strain>
    </source>
</reference>
<evidence type="ECO:0000256" key="10">
    <source>
        <dbReference type="ARBA" id="ARBA00022857"/>
    </source>
</evidence>
<keyword evidence="8" id="KW-0285">Flavoprotein</keyword>
<dbReference type="InterPro" id="IPR036188">
    <property type="entry name" value="FAD/NAD-bd_sf"/>
</dbReference>
<dbReference type="InterPro" id="IPR023753">
    <property type="entry name" value="FAD/NAD-binding_dom"/>
</dbReference>
<evidence type="ECO:0000256" key="14">
    <source>
        <dbReference type="ARBA" id="ARBA00023128"/>
    </source>
</evidence>
<comment type="subcellular location">
    <subcellularLocation>
        <location evidence="2">Mitochondrion</location>
    </subcellularLocation>
</comment>
<dbReference type="Pfam" id="PF07992">
    <property type="entry name" value="Pyr_redox_2"/>
    <property type="match status" value="1"/>
</dbReference>
<keyword evidence="9" id="KW-0274">FAD</keyword>
<dbReference type="FunFam" id="3.50.50.60:FF:000036">
    <property type="entry name" value="NADPH:adrenodoxin oxidoreductase, mitochondrial"/>
    <property type="match status" value="1"/>
</dbReference>
<dbReference type="EC" id="1.18.1.6" evidence="5"/>
<evidence type="ECO:0000259" key="17">
    <source>
        <dbReference type="Pfam" id="PF07992"/>
    </source>
</evidence>
<dbReference type="OrthoDB" id="333024at2759"/>
<comment type="cofactor">
    <cofactor evidence="1">
        <name>FAD</name>
        <dbReference type="ChEBI" id="CHEBI:57692"/>
    </cofactor>
</comment>
<dbReference type="PANTHER" id="PTHR48467:SF1">
    <property type="entry name" value="GLUTAMATE SYNTHASE 1 [NADH], CHLOROPLASTIC-LIKE"/>
    <property type="match status" value="1"/>
</dbReference>
<comment type="catalytic activity">
    <reaction evidence="16">
        <text>2 reduced [adrenodoxin] + NADP(+) + H(+) = 2 oxidized [adrenodoxin] + NADPH</text>
        <dbReference type="Rhea" id="RHEA:42312"/>
        <dbReference type="Rhea" id="RHEA-COMP:9998"/>
        <dbReference type="Rhea" id="RHEA-COMP:9999"/>
        <dbReference type="ChEBI" id="CHEBI:15378"/>
        <dbReference type="ChEBI" id="CHEBI:33737"/>
        <dbReference type="ChEBI" id="CHEBI:33738"/>
        <dbReference type="ChEBI" id="CHEBI:57783"/>
        <dbReference type="ChEBI" id="CHEBI:58349"/>
        <dbReference type="EC" id="1.18.1.6"/>
    </reaction>
</comment>
<evidence type="ECO:0000256" key="13">
    <source>
        <dbReference type="ARBA" id="ARBA00023002"/>
    </source>
</evidence>
<dbReference type="Proteomes" id="UP000507470">
    <property type="component" value="Unassembled WGS sequence"/>
</dbReference>
<evidence type="ECO:0000313" key="18">
    <source>
        <dbReference type="EMBL" id="CAC5425415.1"/>
    </source>
</evidence>
<organism evidence="18 19">
    <name type="scientific">Mytilus coruscus</name>
    <name type="common">Sea mussel</name>
    <dbReference type="NCBI Taxonomy" id="42192"/>
    <lineage>
        <taxon>Eukaryota</taxon>
        <taxon>Metazoa</taxon>
        <taxon>Spiralia</taxon>
        <taxon>Lophotrochozoa</taxon>
        <taxon>Mollusca</taxon>
        <taxon>Bivalvia</taxon>
        <taxon>Autobranchia</taxon>
        <taxon>Pteriomorphia</taxon>
        <taxon>Mytilida</taxon>
        <taxon>Mytiloidea</taxon>
        <taxon>Mytilidae</taxon>
        <taxon>Mytilinae</taxon>
        <taxon>Mytilus</taxon>
    </lineage>
</organism>
<comment type="similarity">
    <text evidence="4">Belongs to the ferredoxin--NADP reductase type 1 family.</text>
</comment>
<accession>A0A6J8F0Z5</accession>
<dbReference type="Gene3D" id="3.40.50.720">
    <property type="entry name" value="NAD(P)-binding Rossmann-like Domain"/>
    <property type="match status" value="1"/>
</dbReference>
<dbReference type="PRINTS" id="PR00419">
    <property type="entry name" value="ADXRDTASE"/>
</dbReference>
<keyword evidence="14" id="KW-0496">Mitochondrion</keyword>
<keyword evidence="12" id="KW-0249">Electron transport</keyword>
<protein>
    <recommendedName>
        <fullName evidence="6">NADPH:adrenodoxin oxidoreductase, mitochondrial</fullName>
        <ecNumber evidence="5">1.18.1.6</ecNumber>
    </recommendedName>
    <alternativeName>
        <fullName evidence="15">Ferredoxin--NADP(+) reductase</fullName>
    </alternativeName>
</protein>
<keyword evidence="10" id="KW-0521">NADP</keyword>
<dbReference type="Gene3D" id="3.50.50.60">
    <property type="entry name" value="FAD/NAD(P)-binding domain"/>
    <property type="match status" value="1"/>
</dbReference>
<evidence type="ECO:0000256" key="7">
    <source>
        <dbReference type="ARBA" id="ARBA00022448"/>
    </source>
</evidence>
<evidence type="ECO:0000256" key="8">
    <source>
        <dbReference type="ARBA" id="ARBA00022630"/>
    </source>
</evidence>
<evidence type="ECO:0000256" key="3">
    <source>
        <dbReference type="ARBA" id="ARBA00004731"/>
    </source>
</evidence>
<dbReference type="InterPro" id="IPR055275">
    <property type="entry name" value="Ferredox_Rdtase"/>
</dbReference>
<keyword evidence="13 18" id="KW-0560">Oxidoreductase</keyword>
<evidence type="ECO:0000256" key="1">
    <source>
        <dbReference type="ARBA" id="ARBA00001974"/>
    </source>
</evidence>
<evidence type="ECO:0000256" key="9">
    <source>
        <dbReference type="ARBA" id="ARBA00022827"/>
    </source>
</evidence>
<evidence type="ECO:0000256" key="12">
    <source>
        <dbReference type="ARBA" id="ARBA00022982"/>
    </source>
</evidence>